<protein>
    <submittedName>
        <fullName evidence="1">Uncharacterized protein</fullName>
    </submittedName>
</protein>
<dbReference type="EMBL" id="JAVXUO010002568">
    <property type="protein sequence ID" value="KAK2971674.1"/>
    <property type="molecule type" value="Genomic_DNA"/>
</dbReference>
<comment type="caution">
    <text evidence="1">The sequence shown here is derived from an EMBL/GenBank/DDBJ whole genome shotgun (WGS) entry which is preliminary data.</text>
</comment>
<name>A0AA88QJ50_9ASTE</name>
<organism evidence="1 2">
    <name type="scientific">Escallonia rubra</name>
    <dbReference type="NCBI Taxonomy" id="112253"/>
    <lineage>
        <taxon>Eukaryota</taxon>
        <taxon>Viridiplantae</taxon>
        <taxon>Streptophyta</taxon>
        <taxon>Embryophyta</taxon>
        <taxon>Tracheophyta</taxon>
        <taxon>Spermatophyta</taxon>
        <taxon>Magnoliopsida</taxon>
        <taxon>eudicotyledons</taxon>
        <taxon>Gunneridae</taxon>
        <taxon>Pentapetalae</taxon>
        <taxon>asterids</taxon>
        <taxon>campanulids</taxon>
        <taxon>Escalloniales</taxon>
        <taxon>Escalloniaceae</taxon>
        <taxon>Escallonia</taxon>
    </lineage>
</organism>
<dbReference type="Proteomes" id="UP001187471">
    <property type="component" value="Unassembled WGS sequence"/>
</dbReference>
<gene>
    <name evidence="1" type="ORF">RJ640_025735</name>
</gene>
<sequence>MGIELEMVAIRVVYINGRPFVLREVESPFSNLEYTEVFRVIGDRCGGFVSVDEKTSGREDLQWARILVHYRGAIPVRISNTCHII</sequence>
<accession>A0AA88QJ50</accession>
<evidence type="ECO:0000313" key="1">
    <source>
        <dbReference type="EMBL" id="KAK2971674.1"/>
    </source>
</evidence>
<evidence type="ECO:0000313" key="2">
    <source>
        <dbReference type="Proteomes" id="UP001187471"/>
    </source>
</evidence>
<keyword evidence="2" id="KW-1185">Reference proteome</keyword>
<dbReference type="AlphaFoldDB" id="A0AA88QJ50"/>
<proteinExistence type="predicted"/>
<reference evidence="1" key="1">
    <citation type="submission" date="2022-12" db="EMBL/GenBank/DDBJ databases">
        <title>Draft genome assemblies for two species of Escallonia (Escalloniales).</title>
        <authorList>
            <person name="Chanderbali A."/>
            <person name="Dervinis C."/>
            <person name="Anghel I."/>
            <person name="Soltis D."/>
            <person name="Soltis P."/>
            <person name="Zapata F."/>
        </authorList>
    </citation>
    <scope>NUCLEOTIDE SEQUENCE</scope>
    <source>
        <strain evidence="1">UCBG92.1500</strain>
        <tissue evidence="1">Leaf</tissue>
    </source>
</reference>